<evidence type="ECO:0000313" key="3">
    <source>
        <dbReference type="Proteomes" id="UP000326396"/>
    </source>
</evidence>
<dbReference type="CDD" id="cd20251">
    <property type="entry name" value="Complex1_LYR_SF"/>
    <property type="match status" value="1"/>
</dbReference>
<accession>A0A5N6N4D2</accession>
<dbReference type="PANTHER" id="PTHR47579">
    <property type="entry name" value="COMPLEX 1 LYR PROTEIN"/>
    <property type="match status" value="1"/>
</dbReference>
<gene>
    <name evidence="2" type="ORF">E3N88_25303</name>
</gene>
<dbReference type="AlphaFoldDB" id="A0A5N6N4D2"/>
<dbReference type="OrthoDB" id="190541at2759"/>
<evidence type="ECO:0000259" key="1">
    <source>
        <dbReference type="Pfam" id="PF05347"/>
    </source>
</evidence>
<organism evidence="2 3">
    <name type="scientific">Mikania micrantha</name>
    <name type="common">bitter vine</name>
    <dbReference type="NCBI Taxonomy" id="192012"/>
    <lineage>
        <taxon>Eukaryota</taxon>
        <taxon>Viridiplantae</taxon>
        <taxon>Streptophyta</taxon>
        <taxon>Embryophyta</taxon>
        <taxon>Tracheophyta</taxon>
        <taxon>Spermatophyta</taxon>
        <taxon>Magnoliopsida</taxon>
        <taxon>eudicotyledons</taxon>
        <taxon>Gunneridae</taxon>
        <taxon>Pentapetalae</taxon>
        <taxon>asterids</taxon>
        <taxon>campanulids</taxon>
        <taxon>Asterales</taxon>
        <taxon>Asteraceae</taxon>
        <taxon>Asteroideae</taxon>
        <taxon>Heliantheae alliance</taxon>
        <taxon>Eupatorieae</taxon>
        <taxon>Mikania</taxon>
    </lineage>
</organism>
<dbReference type="PANTHER" id="PTHR47579:SF3">
    <property type="entry name" value="COMPLEX 1 LYR PROTEIN DOMAIN-CONTAINING PROTEIN"/>
    <property type="match status" value="1"/>
</dbReference>
<dbReference type="Proteomes" id="UP000326396">
    <property type="component" value="Linkage Group LG3"/>
</dbReference>
<dbReference type="InterPro" id="IPR008011">
    <property type="entry name" value="Complex1_LYR_dom"/>
</dbReference>
<dbReference type="EMBL" id="SZYD01000013">
    <property type="protein sequence ID" value="KAD4385135.1"/>
    <property type="molecule type" value="Genomic_DNA"/>
</dbReference>
<comment type="caution">
    <text evidence="2">The sequence shown here is derived from an EMBL/GenBank/DDBJ whole genome shotgun (WGS) entry which is preliminary data.</text>
</comment>
<name>A0A5N6N4D2_9ASTR</name>
<sequence length="117" mass="13204">MPSLQTALPPELANNAIRLYRECLRRAKYIGHKQHNTELVVQMVRQQFRKHMHETDPEKIQKLKDEATVCRRATAISFTAANYNPPLIVLQSSVAPPAELWSVVVPSFLSIGAALRS</sequence>
<proteinExistence type="predicted"/>
<protein>
    <recommendedName>
        <fullName evidence="1">Complex 1 LYR protein domain-containing protein</fullName>
    </recommendedName>
</protein>
<keyword evidence="3" id="KW-1185">Reference proteome</keyword>
<reference evidence="2 3" key="1">
    <citation type="submission" date="2019-05" db="EMBL/GenBank/DDBJ databases">
        <title>Mikania micrantha, genome provides insights into the molecular mechanism of rapid growth.</title>
        <authorList>
            <person name="Liu B."/>
        </authorList>
    </citation>
    <scope>NUCLEOTIDE SEQUENCE [LARGE SCALE GENOMIC DNA]</scope>
    <source>
        <strain evidence="2">NLD-2019</strain>
        <tissue evidence="2">Leaf</tissue>
    </source>
</reference>
<feature type="domain" description="Complex 1 LYR protein" evidence="1">
    <location>
        <begin position="16"/>
        <end position="67"/>
    </location>
</feature>
<evidence type="ECO:0000313" key="2">
    <source>
        <dbReference type="EMBL" id="KAD4385135.1"/>
    </source>
</evidence>
<dbReference type="Pfam" id="PF05347">
    <property type="entry name" value="Complex1_LYR"/>
    <property type="match status" value="1"/>
</dbReference>